<reference evidence="3 4" key="1">
    <citation type="journal article" date="2022" name="Nat. Plants">
        <title>Genomes of leafy and leafless Platanthera orchids illuminate the evolution of mycoheterotrophy.</title>
        <authorList>
            <person name="Li M.H."/>
            <person name="Liu K.W."/>
            <person name="Li Z."/>
            <person name="Lu H.C."/>
            <person name="Ye Q.L."/>
            <person name="Zhang D."/>
            <person name="Wang J.Y."/>
            <person name="Li Y.F."/>
            <person name="Zhong Z.M."/>
            <person name="Liu X."/>
            <person name="Yu X."/>
            <person name="Liu D.K."/>
            <person name="Tu X.D."/>
            <person name="Liu B."/>
            <person name="Hao Y."/>
            <person name="Liao X.Y."/>
            <person name="Jiang Y.T."/>
            <person name="Sun W.H."/>
            <person name="Chen J."/>
            <person name="Chen Y.Q."/>
            <person name="Ai Y."/>
            <person name="Zhai J.W."/>
            <person name="Wu S.S."/>
            <person name="Zhou Z."/>
            <person name="Hsiao Y.Y."/>
            <person name="Wu W.L."/>
            <person name="Chen Y.Y."/>
            <person name="Lin Y.F."/>
            <person name="Hsu J.L."/>
            <person name="Li C.Y."/>
            <person name="Wang Z.W."/>
            <person name="Zhao X."/>
            <person name="Zhong W.Y."/>
            <person name="Ma X.K."/>
            <person name="Ma L."/>
            <person name="Huang J."/>
            <person name="Chen G.Z."/>
            <person name="Huang M.Z."/>
            <person name="Huang L."/>
            <person name="Peng D.H."/>
            <person name="Luo Y.B."/>
            <person name="Zou S.Q."/>
            <person name="Chen S.P."/>
            <person name="Lan S."/>
            <person name="Tsai W.C."/>
            <person name="Van de Peer Y."/>
            <person name="Liu Z.J."/>
        </authorList>
    </citation>
    <scope>NUCLEOTIDE SEQUENCE [LARGE SCALE GENOMIC DNA]</scope>
    <source>
        <strain evidence="3">Lor288</strain>
    </source>
</reference>
<dbReference type="CDD" id="cd20267">
    <property type="entry name" value="Complex1_LYR_LYRM7"/>
    <property type="match status" value="1"/>
</dbReference>
<dbReference type="PANTHER" id="PTHR47484">
    <property type="entry name" value="COMPLEX 1 PROTEIN CONTAINING PROTEIN, EXPRESSED"/>
    <property type="match status" value="1"/>
</dbReference>
<proteinExistence type="predicted"/>
<accession>A0ABR2MNT2</accession>
<dbReference type="InterPro" id="IPR045298">
    <property type="entry name" value="Complex1_LYR_LYRM7"/>
</dbReference>
<gene>
    <name evidence="3" type="ORF">KSP40_PGU015718</name>
</gene>
<dbReference type="PANTHER" id="PTHR47484:SF1">
    <property type="entry name" value="COMPLEX 1 PROTEIN CONTAINING PROTEIN, EXPRESSED"/>
    <property type="match status" value="1"/>
</dbReference>
<sequence length="178" mass="20490">MASPTSQLWSARCRSLTGSVFPRAAARSLHEGPDTVDELLDRNLVKKKKNEEQRSKGSDEEEAVLLERRRLTSIRRESLCLYRDIIRATRFFSWPDARGAVWRDVLRSNARREFEEARFERDPEIITRLLIGGRDAVQSALYKLADAQRKKIAEKEEEEEKIRGGSQSEALLVPKAHI</sequence>
<protein>
    <recommendedName>
        <fullName evidence="2">Complex 1 LYR protein domain-containing protein</fullName>
    </recommendedName>
</protein>
<evidence type="ECO:0000313" key="3">
    <source>
        <dbReference type="EMBL" id="KAK8965628.1"/>
    </source>
</evidence>
<evidence type="ECO:0000256" key="1">
    <source>
        <dbReference type="SAM" id="MobiDB-lite"/>
    </source>
</evidence>
<organism evidence="3 4">
    <name type="scientific">Platanthera guangdongensis</name>
    <dbReference type="NCBI Taxonomy" id="2320717"/>
    <lineage>
        <taxon>Eukaryota</taxon>
        <taxon>Viridiplantae</taxon>
        <taxon>Streptophyta</taxon>
        <taxon>Embryophyta</taxon>
        <taxon>Tracheophyta</taxon>
        <taxon>Spermatophyta</taxon>
        <taxon>Magnoliopsida</taxon>
        <taxon>Liliopsida</taxon>
        <taxon>Asparagales</taxon>
        <taxon>Orchidaceae</taxon>
        <taxon>Orchidoideae</taxon>
        <taxon>Orchideae</taxon>
        <taxon>Orchidinae</taxon>
        <taxon>Platanthera</taxon>
    </lineage>
</organism>
<dbReference type="Proteomes" id="UP001412067">
    <property type="component" value="Unassembled WGS sequence"/>
</dbReference>
<evidence type="ECO:0000259" key="2">
    <source>
        <dbReference type="Pfam" id="PF05347"/>
    </source>
</evidence>
<keyword evidence="4" id="KW-1185">Reference proteome</keyword>
<feature type="domain" description="Complex 1 LYR protein" evidence="2">
    <location>
        <begin position="77"/>
        <end position="137"/>
    </location>
</feature>
<dbReference type="Pfam" id="PF05347">
    <property type="entry name" value="Complex1_LYR"/>
    <property type="match status" value="1"/>
</dbReference>
<evidence type="ECO:0000313" key="4">
    <source>
        <dbReference type="Proteomes" id="UP001412067"/>
    </source>
</evidence>
<name>A0ABR2MNT2_9ASPA</name>
<comment type="caution">
    <text evidence="3">The sequence shown here is derived from an EMBL/GenBank/DDBJ whole genome shotgun (WGS) entry which is preliminary data.</text>
</comment>
<feature type="region of interest" description="Disordered" evidence="1">
    <location>
        <begin position="155"/>
        <end position="178"/>
    </location>
</feature>
<dbReference type="InterPro" id="IPR008011">
    <property type="entry name" value="Complex1_LYR_dom"/>
</dbReference>
<dbReference type="EMBL" id="JBBWWR010000006">
    <property type="protein sequence ID" value="KAK8965628.1"/>
    <property type="molecule type" value="Genomic_DNA"/>
</dbReference>